<dbReference type="Proteomes" id="UP000265566">
    <property type="component" value="Chromosome 3"/>
</dbReference>
<dbReference type="EMBL" id="CM001219">
    <property type="protein sequence ID" value="AES69204.2"/>
    <property type="molecule type" value="Genomic_DNA"/>
</dbReference>
<reference evidence="8 11" key="2">
    <citation type="journal article" date="2014" name="BMC Genomics">
        <title>An improved genome release (version Mt4.0) for the model legume Medicago truncatula.</title>
        <authorList>
            <person name="Tang H."/>
            <person name="Krishnakumar V."/>
            <person name="Bidwell S."/>
            <person name="Rosen B."/>
            <person name="Chan A."/>
            <person name="Zhou S."/>
            <person name="Gentzbittel L."/>
            <person name="Childs K.L."/>
            <person name="Yandell M."/>
            <person name="Gundlach H."/>
            <person name="Mayer K.F."/>
            <person name="Schwartz D.C."/>
            <person name="Town C.D."/>
        </authorList>
    </citation>
    <scope>GENOME REANNOTATION</scope>
    <source>
        <strain evidence="10 11">cv. Jemalong A17</strain>
    </source>
</reference>
<keyword evidence="4" id="KW-0805">Transcription regulation</keyword>
<keyword evidence="2" id="KW-0863">Zinc-finger</keyword>
<dbReference type="PANTHER" id="PTHR33304:SF36">
    <property type="entry name" value="GB|AAF26970.1-RELATED"/>
    <property type="match status" value="1"/>
</dbReference>
<name>G7IWF3_MEDTR</name>
<dbReference type="PaxDb" id="3880-AES69204"/>
<dbReference type="InterPro" id="IPR011011">
    <property type="entry name" value="Znf_FYVE_PHD"/>
</dbReference>
<protein>
    <submittedName>
        <fullName evidence="9">Putative chromatin regulator PHD family</fullName>
    </submittedName>
    <submittedName>
        <fullName evidence="8">RING/FYVE/PHD zinc finger protein, putative</fullName>
    </submittedName>
</protein>
<dbReference type="Gene3D" id="3.30.40.10">
    <property type="entry name" value="Zinc/RING finger domain, C3HC4 (zinc finger)"/>
    <property type="match status" value="1"/>
</dbReference>
<evidence type="ECO:0000256" key="4">
    <source>
        <dbReference type="ARBA" id="ARBA00023015"/>
    </source>
</evidence>
<evidence type="ECO:0000313" key="11">
    <source>
        <dbReference type="Proteomes" id="UP000002051"/>
    </source>
</evidence>
<evidence type="ECO:0000313" key="10">
    <source>
        <dbReference type="EnsemblPlants" id="AES69204"/>
    </source>
</evidence>
<gene>
    <name evidence="8" type="ordered locus">MTR_3g025330</name>
    <name evidence="9" type="ORF">MtrunA17_Chr3g0086731</name>
</gene>
<organism evidence="8 11">
    <name type="scientific">Medicago truncatula</name>
    <name type="common">Barrel medic</name>
    <name type="synonym">Medicago tribuloides</name>
    <dbReference type="NCBI Taxonomy" id="3880"/>
    <lineage>
        <taxon>Eukaryota</taxon>
        <taxon>Viridiplantae</taxon>
        <taxon>Streptophyta</taxon>
        <taxon>Embryophyta</taxon>
        <taxon>Tracheophyta</taxon>
        <taxon>Spermatophyta</taxon>
        <taxon>Magnoliopsida</taxon>
        <taxon>eudicotyledons</taxon>
        <taxon>Gunneridae</taxon>
        <taxon>Pentapetalae</taxon>
        <taxon>rosids</taxon>
        <taxon>fabids</taxon>
        <taxon>Fabales</taxon>
        <taxon>Fabaceae</taxon>
        <taxon>Papilionoideae</taxon>
        <taxon>50 kb inversion clade</taxon>
        <taxon>NPAAA clade</taxon>
        <taxon>Hologalegina</taxon>
        <taxon>IRL clade</taxon>
        <taxon>Trifolieae</taxon>
        <taxon>Medicago</taxon>
    </lineage>
</organism>
<dbReference type="HOGENOM" id="CLU_479323_0_0_1"/>
<evidence type="ECO:0000313" key="9">
    <source>
        <dbReference type="EMBL" id="RHN66066.1"/>
    </source>
</evidence>
<reference evidence="9" key="5">
    <citation type="journal article" date="2018" name="Nat. Plants">
        <title>Whole-genome landscape of Medicago truncatula symbiotic genes.</title>
        <authorList>
            <person name="Pecrix Y."/>
            <person name="Gamas P."/>
            <person name="Carrere S."/>
        </authorList>
    </citation>
    <scope>NUCLEOTIDE SEQUENCE</scope>
    <source>
        <tissue evidence="9">Leaves</tissue>
    </source>
</reference>
<evidence type="ECO:0000256" key="3">
    <source>
        <dbReference type="ARBA" id="ARBA00022833"/>
    </source>
</evidence>
<evidence type="ECO:0000256" key="5">
    <source>
        <dbReference type="ARBA" id="ARBA00023163"/>
    </source>
</evidence>
<dbReference type="eggNOG" id="ENOG502S0JF">
    <property type="taxonomic scope" value="Eukaryota"/>
</dbReference>
<dbReference type="EMBL" id="PSQE01000003">
    <property type="protein sequence ID" value="RHN66066.1"/>
    <property type="molecule type" value="Genomic_DNA"/>
</dbReference>
<feature type="region of interest" description="Disordered" evidence="6">
    <location>
        <begin position="485"/>
        <end position="553"/>
    </location>
</feature>
<accession>A0A0C3VCW0</accession>
<dbReference type="EnsemblPlants" id="AES69204">
    <property type="protein sequence ID" value="AES69204"/>
    <property type="gene ID" value="MTR_3g025330"/>
</dbReference>
<reference evidence="10" key="3">
    <citation type="submission" date="2015-04" db="UniProtKB">
        <authorList>
            <consortium name="EnsemblPlants"/>
        </authorList>
    </citation>
    <scope>IDENTIFICATION</scope>
    <source>
        <strain evidence="10">cv. Jemalong A17</strain>
    </source>
</reference>
<dbReference type="GO" id="GO:0140566">
    <property type="term" value="F:histone reader activity"/>
    <property type="evidence" value="ECO:0007669"/>
    <property type="project" value="InterPro"/>
</dbReference>
<dbReference type="STRING" id="3880.G7IWF3"/>
<feature type="domain" description="AIPP2-like SPOC-like" evidence="7">
    <location>
        <begin position="305"/>
        <end position="441"/>
    </location>
</feature>
<sequence>MQRRRINVHGVEPCDICGHFGFGEVIVTCSKCKVNREHVYCMKINLMEVPDYWLCEPCQSNNGSTSQCIAKQDSGLQASKRQQSARTGPRGKVKYLQEDEVIKLSSCNVSIKPTPPSSSNLLMTRKVNPGRPALSMTRRGRVASKSLLTKIPSLTPKPNPSISPMAHGMFPRNGGQKNPITNLHASSSLGEKQNNLRLCFAAIPIIFEVILCDTVKGPLKEHRLASERRVGPPIPNRKVQYADLRIEKRTRESPNNDLSATKSVPVAVSDVAEYNVLNMEKSKIQSFVENFPRYQKYFPSSIRAWSGQFQIRQEAASGGIYDGFEAQPPCTINRKAYNLSSKIPSVLQLESLPALNVLTDEFQNYSPSLQDIALYFFPSDNNERSRKNLNNLLKFMNDENLMLRSLINGVELFLFTSHKLSDDSRGTIAVVHEGYFLWGVFRTKKSVTANERLPPDMDPIDDDMDIDMMGGNDVGRIDNVLNHNLKSSSQLPLERTPLQSSTSKKVEEKTSTSSSNLNGRDISISSQELRKKIKVEHSSDPSSGSPAKKYRKVLDILDVPPGFQPHGTK</sequence>
<reference evidence="12" key="4">
    <citation type="journal article" date="2018" name="Nat. Plants">
        <title>Whole-genome landscape of Medicago truncatula symbiotic genes.</title>
        <authorList>
            <person name="Pecrix Y."/>
            <person name="Staton S.E."/>
            <person name="Sallet E."/>
            <person name="Lelandais-Briere C."/>
            <person name="Moreau S."/>
            <person name="Carrere S."/>
            <person name="Blein T."/>
            <person name="Jardinaud M.F."/>
            <person name="Latrasse D."/>
            <person name="Zouine M."/>
            <person name="Zahm M."/>
            <person name="Kreplak J."/>
            <person name="Mayjonade B."/>
            <person name="Satge C."/>
            <person name="Perez M."/>
            <person name="Cauet S."/>
            <person name="Marande W."/>
            <person name="Chantry-Darmon C."/>
            <person name="Lopez-Roques C."/>
            <person name="Bouchez O."/>
            <person name="Berard A."/>
            <person name="Debelle F."/>
            <person name="Munos S."/>
            <person name="Bendahmane A."/>
            <person name="Berges H."/>
            <person name="Niebel A."/>
            <person name="Buitink J."/>
            <person name="Frugier F."/>
            <person name="Benhamed M."/>
            <person name="Crespi M."/>
            <person name="Gouzy J."/>
            <person name="Gamas P."/>
        </authorList>
    </citation>
    <scope>NUCLEOTIDE SEQUENCE [LARGE SCALE GENOMIC DNA]</scope>
    <source>
        <strain evidence="12">cv. Jemalong A17</strain>
    </source>
</reference>
<evidence type="ECO:0000313" key="12">
    <source>
        <dbReference type="Proteomes" id="UP000265566"/>
    </source>
</evidence>
<dbReference type="InterPro" id="IPR049914">
    <property type="entry name" value="PHD1-3/5-6"/>
</dbReference>
<evidence type="ECO:0000256" key="1">
    <source>
        <dbReference type="ARBA" id="ARBA00022723"/>
    </source>
</evidence>
<dbReference type="Gramene" id="rna13978">
    <property type="protein sequence ID" value="RHN66066.1"/>
    <property type="gene ID" value="gene13978"/>
</dbReference>
<evidence type="ECO:0000256" key="2">
    <source>
        <dbReference type="ARBA" id="ARBA00022771"/>
    </source>
</evidence>
<dbReference type="GO" id="GO:0034244">
    <property type="term" value="P:negative regulation of transcription elongation by RNA polymerase II"/>
    <property type="evidence" value="ECO:0007669"/>
    <property type="project" value="InterPro"/>
</dbReference>
<keyword evidence="11" id="KW-1185">Reference proteome</keyword>
<keyword evidence="5" id="KW-0804">Transcription</keyword>
<dbReference type="PANTHER" id="PTHR33304">
    <property type="match status" value="1"/>
</dbReference>
<dbReference type="InterPro" id="IPR013083">
    <property type="entry name" value="Znf_RING/FYVE/PHD"/>
</dbReference>
<keyword evidence="1" id="KW-0479">Metal-binding</keyword>
<dbReference type="SUPFAM" id="SSF57903">
    <property type="entry name" value="FYVE/PHD zinc finger"/>
    <property type="match status" value="1"/>
</dbReference>
<dbReference type="Pfam" id="PF23121">
    <property type="entry name" value="SPOC_AIPP2"/>
    <property type="match status" value="1"/>
</dbReference>
<dbReference type="AlphaFoldDB" id="G7IWF3"/>
<evidence type="ECO:0000313" key="8">
    <source>
        <dbReference type="EMBL" id="AES69204.2"/>
    </source>
</evidence>
<keyword evidence="3" id="KW-0862">Zinc</keyword>
<dbReference type="Proteomes" id="UP000002051">
    <property type="component" value="Chromosome 3"/>
</dbReference>
<evidence type="ECO:0000256" key="6">
    <source>
        <dbReference type="SAM" id="MobiDB-lite"/>
    </source>
</evidence>
<dbReference type="InterPro" id="IPR056280">
    <property type="entry name" value="AIPP2-like_SPOC"/>
</dbReference>
<accession>G7IWF3</accession>
<evidence type="ECO:0000259" key="7">
    <source>
        <dbReference type="Pfam" id="PF23121"/>
    </source>
</evidence>
<proteinExistence type="predicted"/>
<reference evidence="8 11" key="1">
    <citation type="journal article" date="2011" name="Nature">
        <title>The Medicago genome provides insight into the evolution of rhizobial symbioses.</title>
        <authorList>
            <person name="Young N.D."/>
            <person name="Debelle F."/>
            <person name="Oldroyd G.E."/>
            <person name="Geurts R."/>
            <person name="Cannon S.B."/>
            <person name="Udvardi M.K."/>
            <person name="Benedito V.A."/>
            <person name="Mayer K.F."/>
            <person name="Gouzy J."/>
            <person name="Schoof H."/>
            <person name="Van de Peer Y."/>
            <person name="Proost S."/>
            <person name="Cook D.R."/>
            <person name="Meyers B.C."/>
            <person name="Spannagl M."/>
            <person name="Cheung F."/>
            <person name="De Mita S."/>
            <person name="Krishnakumar V."/>
            <person name="Gundlach H."/>
            <person name="Zhou S."/>
            <person name="Mudge J."/>
            <person name="Bharti A.K."/>
            <person name="Murray J.D."/>
            <person name="Naoumkina M.A."/>
            <person name="Rosen B."/>
            <person name="Silverstein K.A."/>
            <person name="Tang H."/>
            <person name="Rombauts S."/>
            <person name="Zhao P.X."/>
            <person name="Zhou P."/>
            <person name="Barbe V."/>
            <person name="Bardou P."/>
            <person name="Bechner M."/>
            <person name="Bellec A."/>
            <person name="Berger A."/>
            <person name="Berges H."/>
            <person name="Bidwell S."/>
            <person name="Bisseling T."/>
            <person name="Choisne N."/>
            <person name="Couloux A."/>
            <person name="Denny R."/>
            <person name="Deshpande S."/>
            <person name="Dai X."/>
            <person name="Doyle J.J."/>
            <person name="Dudez A.M."/>
            <person name="Farmer A.D."/>
            <person name="Fouteau S."/>
            <person name="Franken C."/>
            <person name="Gibelin C."/>
            <person name="Gish J."/>
            <person name="Goldstein S."/>
            <person name="Gonzalez A.J."/>
            <person name="Green P.J."/>
            <person name="Hallab A."/>
            <person name="Hartog M."/>
            <person name="Hua A."/>
            <person name="Humphray S.J."/>
            <person name="Jeong D.H."/>
            <person name="Jing Y."/>
            <person name="Jocker A."/>
            <person name="Kenton S.M."/>
            <person name="Kim D.J."/>
            <person name="Klee K."/>
            <person name="Lai H."/>
            <person name="Lang C."/>
            <person name="Lin S."/>
            <person name="Macmil S.L."/>
            <person name="Magdelenat G."/>
            <person name="Matthews L."/>
            <person name="McCorrison J."/>
            <person name="Monaghan E.L."/>
            <person name="Mun J.H."/>
            <person name="Najar F.Z."/>
            <person name="Nicholson C."/>
            <person name="Noirot C."/>
            <person name="O'Bleness M."/>
            <person name="Paule C.R."/>
            <person name="Poulain J."/>
            <person name="Prion F."/>
            <person name="Qin B."/>
            <person name="Qu C."/>
            <person name="Retzel E.F."/>
            <person name="Riddle C."/>
            <person name="Sallet E."/>
            <person name="Samain S."/>
            <person name="Samson N."/>
            <person name="Sanders I."/>
            <person name="Saurat O."/>
            <person name="Scarpelli C."/>
            <person name="Schiex T."/>
            <person name="Segurens B."/>
            <person name="Severin A.J."/>
            <person name="Sherrier D.J."/>
            <person name="Shi R."/>
            <person name="Sims S."/>
            <person name="Singer S.R."/>
            <person name="Sinharoy S."/>
            <person name="Sterck L."/>
            <person name="Viollet A."/>
            <person name="Wang B.B."/>
            <person name="Wang K."/>
            <person name="Wang M."/>
            <person name="Wang X."/>
            <person name="Warfsmann J."/>
            <person name="Weissenbach J."/>
            <person name="White D.D."/>
            <person name="White J.D."/>
            <person name="Wiley G.B."/>
            <person name="Wincker P."/>
            <person name="Xing Y."/>
            <person name="Yang L."/>
            <person name="Yao Z."/>
            <person name="Ying F."/>
            <person name="Zhai J."/>
            <person name="Zhou L."/>
            <person name="Zuber A."/>
            <person name="Denarie J."/>
            <person name="Dixon R.A."/>
            <person name="May G.D."/>
            <person name="Schwartz D.C."/>
            <person name="Rogers J."/>
            <person name="Quetier F."/>
            <person name="Town C.D."/>
            <person name="Roe B.A."/>
        </authorList>
    </citation>
    <scope>NUCLEOTIDE SEQUENCE [LARGE SCALE GENOMIC DNA]</scope>
    <source>
        <strain evidence="8">A17</strain>
        <strain evidence="10 11">cv. Jemalong A17</strain>
    </source>
</reference>
<dbReference type="GO" id="GO:0008270">
    <property type="term" value="F:zinc ion binding"/>
    <property type="evidence" value="ECO:0007669"/>
    <property type="project" value="UniProtKB-KW"/>
</dbReference>